<evidence type="ECO:0000313" key="1">
    <source>
        <dbReference type="EMBL" id="MFD1331546.1"/>
    </source>
</evidence>
<comment type="caution">
    <text evidence="1">The sequence shown here is derived from an EMBL/GenBank/DDBJ whole genome shotgun (WGS) entry which is preliminary data.</text>
</comment>
<dbReference type="GO" id="GO:0008233">
    <property type="term" value="F:peptidase activity"/>
    <property type="evidence" value="ECO:0007669"/>
    <property type="project" value="UniProtKB-KW"/>
</dbReference>
<evidence type="ECO:0000313" key="2">
    <source>
        <dbReference type="Proteomes" id="UP001597171"/>
    </source>
</evidence>
<proteinExistence type="predicted"/>
<dbReference type="Proteomes" id="UP001597171">
    <property type="component" value="Unassembled WGS sequence"/>
</dbReference>
<dbReference type="NCBIfam" id="TIGR02281">
    <property type="entry name" value="clan_AA_DTGA"/>
    <property type="match status" value="1"/>
</dbReference>
<gene>
    <name evidence="1" type="ORF">ACFQ4O_05985</name>
</gene>
<reference evidence="2" key="1">
    <citation type="journal article" date="2019" name="Int. J. Syst. Evol. Microbiol.">
        <title>The Global Catalogue of Microorganisms (GCM) 10K type strain sequencing project: providing services to taxonomists for standard genome sequencing and annotation.</title>
        <authorList>
            <consortium name="The Broad Institute Genomics Platform"/>
            <consortium name="The Broad Institute Genome Sequencing Center for Infectious Disease"/>
            <person name="Wu L."/>
            <person name="Ma J."/>
        </authorList>
    </citation>
    <scope>NUCLEOTIDE SEQUENCE [LARGE SCALE GENOMIC DNA]</scope>
    <source>
        <strain evidence="2">CCUG 61696</strain>
    </source>
</reference>
<dbReference type="InterPro" id="IPR034122">
    <property type="entry name" value="Retropepsin-like_bacterial"/>
</dbReference>
<organism evidence="1 2">
    <name type="scientific">Methylopila musalis</name>
    <dbReference type="NCBI Taxonomy" id="1134781"/>
    <lineage>
        <taxon>Bacteria</taxon>
        <taxon>Pseudomonadati</taxon>
        <taxon>Pseudomonadota</taxon>
        <taxon>Alphaproteobacteria</taxon>
        <taxon>Hyphomicrobiales</taxon>
        <taxon>Methylopilaceae</taxon>
        <taxon>Methylopila</taxon>
    </lineage>
</organism>
<keyword evidence="1" id="KW-0378">Hydrolase</keyword>
<dbReference type="EMBL" id="JBHTMX010000030">
    <property type="protein sequence ID" value="MFD1331546.1"/>
    <property type="molecule type" value="Genomic_DNA"/>
</dbReference>
<keyword evidence="2" id="KW-1185">Reference proteome</keyword>
<dbReference type="CDD" id="cd05483">
    <property type="entry name" value="retropepsin_like_bacteria"/>
    <property type="match status" value="1"/>
</dbReference>
<accession>A0ABW3Z5X2</accession>
<dbReference type="Pfam" id="PF13975">
    <property type="entry name" value="gag-asp_proteas"/>
    <property type="match status" value="1"/>
</dbReference>
<protein>
    <submittedName>
        <fullName evidence="1">TIGR02281 family clan AA aspartic protease</fullName>
    </submittedName>
</protein>
<dbReference type="InterPro" id="IPR021109">
    <property type="entry name" value="Peptidase_aspartic_dom_sf"/>
</dbReference>
<dbReference type="GO" id="GO:0006508">
    <property type="term" value="P:proteolysis"/>
    <property type="evidence" value="ECO:0007669"/>
    <property type="project" value="UniProtKB-KW"/>
</dbReference>
<dbReference type="SUPFAM" id="SSF50630">
    <property type="entry name" value="Acid proteases"/>
    <property type="match status" value="1"/>
</dbReference>
<sequence length="168" mass="17714">MRAILATAGVVVLAAAVAPQLLQRAVAPEAPPPLSAKAVTPERDAGRTVTLHADRDGHFRAEAMIGGRRAPMLVDTGATVVAFSYEYGRDLGLISGGDRFDLTVSTANGQVGARRVVAPEIRIGSIRVADVQAVVLAPGAMDGNLLGMSFLSRLTRMESSRERLVLER</sequence>
<dbReference type="InterPro" id="IPR011969">
    <property type="entry name" value="Clan_AA_Asp_peptidase_C"/>
</dbReference>
<dbReference type="Gene3D" id="2.40.70.10">
    <property type="entry name" value="Acid Proteases"/>
    <property type="match status" value="1"/>
</dbReference>
<name>A0ABW3Z5X2_9HYPH</name>
<dbReference type="RefSeq" id="WP_378774754.1">
    <property type="nucleotide sequence ID" value="NZ_JBHTMX010000030.1"/>
</dbReference>
<keyword evidence="1" id="KW-0645">Protease</keyword>